<organism evidence="2 3">
    <name type="scientific">Sphaerosporella brunnea</name>
    <dbReference type="NCBI Taxonomy" id="1250544"/>
    <lineage>
        <taxon>Eukaryota</taxon>
        <taxon>Fungi</taxon>
        <taxon>Dikarya</taxon>
        <taxon>Ascomycota</taxon>
        <taxon>Pezizomycotina</taxon>
        <taxon>Pezizomycetes</taxon>
        <taxon>Pezizales</taxon>
        <taxon>Pyronemataceae</taxon>
        <taxon>Sphaerosporella</taxon>
    </lineage>
</organism>
<feature type="region of interest" description="Disordered" evidence="1">
    <location>
        <begin position="98"/>
        <end position="135"/>
    </location>
</feature>
<feature type="compositionally biased region" description="Basic and acidic residues" evidence="1">
    <location>
        <begin position="9"/>
        <end position="23"/>
    </location>
</feature>
<sequence>MLLTIQERVVLDARNGQEGKSDEGNNVGDGQEPSQLEAKAQASGQRPLDPPMTMSTVPSSRSGYDDQINAPPAEEDEVMQAFHKTLSGQWWTRWKASSLAPSGTEADTESDSEEEQAGSRKRRRRMSKAGKQKEKKKRLELVRCCQLLQLERLVKQTEVKPWEKWGYDDLDDKQVAAGESGYMRVIAIMMPWRVQIPALTLS</sequence>
<dbReference type="Proteomes" id="UP000326924">
    <property type="component" value="Unassembled WGS sequence"/>
</dbReference>
<gene>
    <name evidence="2" type="ORF">FN846DRAFT_903781</name>
</gene>
<feature type="region of interest" description="Disordered" evidence="1">
    <location>
        <begin position="1"/>
        <end position="70"/>
    </location>
</feature>
<keyword evidence="3" id="KW-1185">Reference proteome</keyword>
<protein>
    <submittedName>
        <fullName evidence="2">Uncharacterized protein</fullName>
    </submittedName>
</protein>
<feature type="compositionally biased region" description="Acidic residues" evidence="1">
    <location>
        <begin position="106"/>
        <end position="116"/>
    </location>
</feature>
<dbReference type="EMBL" id="VXIS01000027">
    <property type="protein sequence ID" value="KAA8912163.1"/>
    <property type="molecule type" value="Genomic_DNA"/>
</dbReference>
<feature type="compositionally biased region" description="Polar residues" evidence="1">
    <location>
        <begin position="53"/>
        <end position="62"/>
    </location>
</feature>
<dbReference type="AlphaFoldDB" id="A0A5J5F652"/>
<feature type="compositionally biased region" description="Basic residues" evidence="1">
    <location>
        <begin position="119"/>
        <end position="135"/>
    </location>
</feature>
<reference evidence="2 3" key="1">
    <citation type="submission" date="2019-09" db="EMBL/GenBank/DDBJ databases">
        <title>Draft genome of the ectomycorrhizal ascomycete Sphaerosporella brunnea.</title>
        <authorList>
            <consortium name="DOE Joint Genome Institute"/>
            <person name="Benucci G.M."/>
            <person name="Marozzi G."/>
            <person name="Antonielli L."/>
            <person name="Sanchez S."/>
            <person name="Marco P."/>
            <person name="Wang X."/>
            <person name="Falini L.B."/>
            <person name="Barry K."/>
            <person name="Haridas S."/>
            <person name="Lipzen A."/>
            <person name="Labutti K."/>
            <person name="Grigoriev I.V."/>
            <person name="Murat C."/>
            <person name="Martin F."/>
            <person name="Albertini E."/>
            <person name="Donnini D."/>
            <person name="Bonito G."/>
        </authorList>
    </citation>
    <scope>NUCLEOTIDE SEQUENCE [LARGE SCALE GENOMIC DNA]</scope>
    <source>
        <strain evidence="2 3">Sb_GMNB300</strain>
    </source>
</reference>
<evidence type="ECO:0000313" key="3">
    <source>
        <dbReference type="Proteomes" id="UP000326924"/>
    </source>
</evidence>
<evidence type="ECO:0000313" key="2">
    <source>
        <dbReference type="EMBL" id="KAA8912163.1"/>
    </source>
</evidence>
<accession>A0A5J5F652</accession>
<evidence type="ECO:0000256" key="1">
    <source>
        <dbReference type="SAM" id="MobiDB-lite"/>
    </source>
</evidence>
<comment type="caution">
    <text evidence="2">The sequence shown here is derived from an EMBL/GenBank/DDBJ whole genome shotgun (WGS) entry which is preliminary data.</text>
</comment>
<name>A0A5J5F652_9PEZI</name>
<proteinExistence type="predicted"/>
<dbReference type="InParanoid" id="A0A5J5F652"/>